<dbReference type="Proteomes" id="UP000192257">
    <property type="component" value="Unassembled WGS sequence"/>
</dbReference>
<evidence type="ECO:0000313" key="4">
    <source>
        <dbReference type="Proteomes" id="UP000192257"/>
    </source>
</evidence>
<protein>
    <recommendedName>
        <fullName evidence="2">VPS9 domain-containing protein</fullName>
    </recommendedName>
</protein>
<dbReference type="RefSeq" id="XP_028887803.1">
    <property type="nucleotide sequence ID" value="XM_029021295.1"/>
</dbReference>
<proteinExistence type="predicted"/>
<dbReference type="InterPro" id="IPR003123">
    <property type="entry name" value="VPS9"/>
</dbReference>
<dbReference type="Pfam" id="PF02204">
    <property type="entry name" value="VPS9"/>
    <property type="match status" value="1"/>
</dbReference>
<name>A0A1X0P9X5_9TRYP</name>
<dbReference type="OrthoDB" id="243773at2759"/>
<sequence>MPNDSKRNHTVEHRSTKGNKNNHLSVNDMQYAVVKKHHRHKWLRQERLLEITSTHIYNCKPSQGNNTVPKITKQFPLTSITTIGLKGKKAFCIHVRDDHVYYYYTPKAIEIAFKIQRYVAAANAVDILIGNGDRDDDDNNDNDGKRKSILMEQLVSGAIPLPGAHLSNTSGASTHRGYRSIKLRCEINRTLRNGKIQSAEELNKLALTWKAKSEYDEMNLPQLRRSIDNIRDECAINIMEESYLSQRGITYSEVVMCVEDIIQKVIITPNFDKIMFFLRRDEDLVNREELFNRNRELLRGKSAKIFNVRKDLRSINYKLVLRHFELLMTLRNPNDFLDQLVNIAACIYLTLHVASKFGYYSNVNEGLSASCRNGETCNATVGSYTSPLLLRSPMNGPSKAKSIVLSLSSESNEIQDSLEKDNTHNIPQFQSNSCKSIVLSVDEMKRTFSDLSFSLPTVENGRRQDDAKISMFSLDSSSENSEEKLPSSQLRSSSSLFNLLEKDGLSADDMIPLYIHLLCESDVSDLCFIVNFIELLGDSDDTSERAYYYTTLRAAIAVLCEWKPEDMVSTNTATKESNMSRLKFVRK</sequence>
<gene>
    <name evidence="3" type="ORF">TM35_000016140</name>
</gene>
<dbReference type="GeneID" id="39981075"/>
<evidence type="ECO:0000313" key="3">
    <source>
        <dbReference type="EMBL" id="ORC93737.1"/>
    </source>
</evidence>
<dbReference type="Gene3D" id="1.20.1050.80">
    <property type="entry name" value="VPS9 domain"/>
    <property type="match status" value="1"/>
</dbReference>
<organism evidence="3 4">
    <name type="scientific">Trypanosoma theileri</name>
    <dbReference type="NCBI Taxonomy" id="67003"/>
    <lineage>
        <taxon>Eukaryota</taxon>
        <taxon>Discoba</taxon>
        <taxon>Euglenozoa</taxon>
        <taxon>Kinetoplastea</taxon>
        <taxon>Metakinetoplastina</taxon>
        <taxon>Trypanosomatida</taxon>
        <taxon>Trypanosomatidae</taxon>
        <taxon>Trypanosoma</taxon>
    </lineage>
</organism>
<dbReference type="InterPro" id="IPR037191">
    <property type="entry name" value="VPS9_dom_sf"/>
</dbReference>
<dbReference type="PROSITE" id="PS51205">
    <property type="entry name" value="VPS9"/>
    <property type="match status" value="1"/>
</dbReference>
<dbReference type="SUPFAM" id="SSF109993">
    <property type="entry name" value="VPS9 domain"/>
    <property type="match status" value="1"/>
</dbReference>
<accession>A0A1X0P9X5</accession>
<feature type="domain" description="VPS9" evidence="2">
    <location>
        <begin position="431"/>
        <end position="568"/>
    </location>
</feature>
<dbReference type="AlphaFoldDB" id="A0A1X0P9X5"/>
<feature type="region of interest" description="Disordered" evidence="1">
    <location>
        <begin position="1"/>
        <end position="23"/>
    </location>
</feature>
<evidence type="ECO:0000259" key="2">
    <source>
        <dbReference type="PROSITE" id="PS51205"/>
    </source>
</evidence>
<reference evidence="3 4" key="1">
    <citation type="submission" date="2017-03" db="EMBL/GenBank/DDBJ databases">
        <title>An alternative strategy for trypanosome survival in the mammalian bloodstream revealed through genome and transcriptome analysis of the ubiquitous bovine parasite Trypanosoma (Megatrypanum) theileri.</title>
        <authorList>
            <person name="Kelly S."/>
            <person name="Ivens A."/>
            <person name="Mott A."/>
            <person name="O'Neill E."/>
            <person name="Emms D."/>
            <person name="Macleod O."/>
            <person name="Voorheis P."/>
            <person name="Matthews J."/>
            <person name="Matthews K."/>
            <person name="Carrington M."/>
        </authorList>
    </citation>
    <scope>NUCLEOTIDE SEQUENCE [LARGE SCALE GENOMIC DNA]</scope>
    <source>
        <strain evidence="3">Edinburgh</strain>
    </source>
</reference>
<evidence type="ECO:0000256" key="1">
    <source>
        <dbReference type="SAM" id="MobiDB-lite"/>
    </source>
</evidence>
<comment type="caution">
    <text evidence="3">The sequence shown here is derived from an EMBL/GenBank/DDBJ whole genome shotgun (WGS) entry which is preliminary data.</text>
</comment>
<keyword evidence="4" id="KW-1185">Reference proteome</keyword>
<dbReference type="EMBL" id="NBCO01000001">
    <property type="protein sequence ID" value="ORC93737.1"/>
    <property type="molecule type" value="Genomic_DNA"/>
</dbReference>
<dbReference type="VEuPathDB" id="TriTrypDB:TM35_000016140"/>
<feature type="compositionally biased region" description="Basic and acidic residues" evidence="1">
    <location>
        <begin position="1"/>
        <end position="15"/>
    </location>
</feature>